<name>A0A0M2V9M4_9GAMM</name>
<protein>
    <submittedName>
        <fullName evidence="4">Chemotaxis protein</fullName>
    </submittedName>
</protein>
<reference evidence="4 5" key="1">
    <citation type="submission" date="2015-03" db="EMBL/GenBank/DDBJ databases">
        <title>Draft genome sequences of two protease-producing strains of Arsukibacterium isolated from two cold and alkaline environments.</title>
        <authorList>
            <person name="Lylloff J.E."/>
            <person name="Skov L.B."/>
            <person name="Jepsen M."/>
            <person name="Hallin P.F."/>
            <person name="Sorensen S.J."/>
            <person name="Stougaard P."/>
            <person name="Glaring M.A."/>
        </authorList>
    </citation>
    <scope>NUCLEOTIDE SEQUENCE [LARGE SCALE GENOMIC DNA]</scope>
    <source>
        <strain evidence="4 5">GCM72</strain>
    </source>
</reference>
<gene>
    <name evidence="4" type="ORF">WG68_00215</name>
</gene>
<keyword evidence="5" id="KW-1185">Reference proteome</keyword>
<dbReference type="InterPro" id="IPR011006">
    <property type="entry name" value="CheY-like_superfamily"/>
</dbReference>
<dbReference type="CDD" id="cd17593">
    <property type="entry name" value="REC_CheC-like"/>
    <property type="match status" value="1"/>
</dbReference>
<evidence type="ECO:0000256" key="2">
    <source>
        <dbReference type="PROSITE-ProRule" id="PRU00169"/>
    </source>
</evidence>
<dbReference type="PANTHER" id="PTHR44591">
    <property type="entry name" value="STRESS RESPONSE REGULATOR PROTEIN 1"/>
    <property type="match status" value="1"/>
</dbReference>
<dbReference type="InterPro" id="IPR050595">
    <property type="entry name" value="Bact_response_regulator"/>
</dbReference>
<dbReference type="SMART" id="SM00448">
    <property type="entry name" value="REC"/>
    <property type="match status" value="1"/>
</dbReference>
<proteinExistence type="predicted"/>
<dbReference type="Proteomes" id="UP000034228">
    <property type="component" value="Unassembled WGS sequence"/>
</dbReference>
<dbReference type="AlphaFoldDB" id="A0A0M2V9M4"/>
<accession>A0A0M2V9M4</accession>
<evidence type="ECO:0000313" key="5">
    <source>
        <dbReference type="Proteomes" id="UP000034228"/>
    </source>
</evidence>
<evidence type="ECO:0000256" key="1">
    <source>
        <dbReference type="ARBA" id="ARBA00022553"/>
    </source>
</evidence>
<feature type="domain" description="Response regulatory" evidence="3">
    <location>
        <begin position="4"/>
        <end position="119"/>
    </location>
</feature>
<dbReference type="STRING" id="336831.WG68_00215"/>
<dbReference type="Gene3D" id="3.40.50.2300">
    <property type="match status" value="1"/>
</dbReference>
<sequence>MALTALICDDSLLARNQMKKSLPASFDAEIVTATNGMEALAVLRNQEIGVVFLDLTMPELDGVGVLEAIKAEKMDVFVIVVSADIQPEMQKRVMDLGALAFIQKPVNADKLGAVMRQYGLI</sequence>
<evidence type="ECO:0000313" key="4">
    <source>
        <dbReference type="EMBL" id="KKO47119.1"/>
    </source>
</evidence>
<evidence type="ECO:0000259" key="3">
    <source>
        <dbReference type="PROSITE" id="PS50110"/>
    </source>
</evidence>
<comment type="caution">
    <text evidence="4">The sequence shown here is derived from an EMBL/GenBank/DDBJ whole genome shotgun (WGS) entry which is preliminary data.</text>
</comment>
<dbReference type="PANTHER" id="PTHR44591:SF24">
    <property type="entry name" value="PROTEIN-GLUTAMATE METHYLESTERASE_PROTEIN-GLUTAMINE GLUTAMINASE 1"/>
    <property type="match status" value="1"/>
</dbReference>
<dbReference type="EMBL" id="LAHO01000001">
    <property type="protein sequence ID" value="KKO47119.1"/>
    <property type="molecule type" value="Genomic_DNA"/>
</dbReference>
<organism evidence="4 5">
    <name type="scientific">Arsukibacterium ikkense</name>
    <dbReference type="NCBI Taxonomy" id="336831"/>
    <lineage>
        <taxon>Bacteria</taxon>
        <taxon>Pseudomonadati</taxon>
        <taxon>Pseudomonadota</taxon>
        <taxon>Gammaproteobacteria</taxon>
        <taxon>Chromatiales</taxon>
        <taxon>Chromatiaceae</taxon>
        <taxon>Arsukibacterium</taxon>
    </lineage>
</organism>
<dbReference type="Pfam" id="PF00072">
    <property type="entry name" value="Response_reg"/>
    <property type="match status" value="1"/>
</dbReference>
<dbReference type="InterPro" id="IPR001789">
    <property type="entry name" value="Sig_transdc_resp-reg_receiver"/>
</dbReference>
<dbReference type="OrthoDB" id="281471at2"/>
<dbReference type="PATRIC" id="fig|336831.14.peg.2247"/>
<feature type="modified residue" description="4-aspartylphosphate" evidence="2">
    <location>
        <position position="54"/>
    </location>
</feature>
<keyword evidence="1 2" id="KW-0597">Phosphoprotein</keyword>
<dbReference type="PROSITE" id="PS50110">
    <property type="entry name" value="RESPONSE_REGULATORY"/>
    <property type="match status" value="1"/>
</dbReference>
<dbReference type="SUPFAM" id="SSF52172">
    <property type="entry name" value="CheY-like"/>
    <property type="match status" value="1"/>
</dbReference>
<dbReference type="RefSeq" id="WP_046555649.1">
    <property type="nucleotide sequence ID" value="NZ_LAHO01000001.1"/>
</dbReference>
<dbReference type="GO" id="GO:0000160">
    <property type="term" value="P:phosphorelay signal transduction system"/>
    <property type="evidence" value="ECO:0007669"/>
    <property type="project" value="InterPro"/>
</dbReference>